<reference evidence="1 2" key="1">
    <citation type="submission" date="2019-04" db="EMBL/GenBank/DDBJ databases">
        <title>Microbes associate with the intestines of laboratory mice.</title>
        <authorList>
            <person name="Navarre W."/>
            <person name="Wong E."/>
            <person name="Huang K."/>
            <person name="Tropini C."/>
            <person name="Ng K."/>
            <person name="Yu B."/>
        </authorList>
    </citation>
    <scope>NUCLEOTIDE SEQUENCE [LARGE SCALE GENOMIC DNA]</scope>
    <source>
        <strain evidence="1 2">NM50_B9-20</strain>
    </source>
</reference>
<protein>
    <submittedName>
        <fullName evidence="1">Glycosyl transferase group 1</fullName>
    </submittedName>
</protein>
<sequence>MKILFIACYSPLINNSASIETLQYLNNLAKIDGNEIHLLTVNFPPNSIYYDEYIFSMLDKNIKLHIISGGRFFESLMPKKSNKAVKVSDKTKTSKIKPLLKKAKKIIAIPDMYLYWSYKASKYGKELMDKENFDVMFSMHEPPSSHICAYNIKKEYKDLRWIAYWSDPWLKDSTREGSSYIRRTFEGRYEEKIVKLADKHIFVTKANRNDYIKTYNLKEEDTFIITRGYDSNVYDEILKEDTPKLIDKSKINLVYAGEIFSKLRDIRPFISSLNKIKEENEELFNKLNILFFGNIDNDEIKKDLISIKNVRVSNRIPYKEALGYMVNADVLLLFGNKNSKQIPAKIYDYFGCYGYILVVLGDEEDPIIDVIKDIDKCKISLNRESDITNSIKDLSRLIESGQKSYLVKEYEWKNISKKLDSILRGE</sequence>
<dbReference type="GO" id="GO:0016740">
    <property type="term" value="F:transferase activity"/>
    <property type="evidence" value="ECO:0007669"/>
    <property type="project" value="UniProtKB-KW"/>
</dbReference>
<evidence type="ECO:0000313" key="2">
    <source>
        <dbReference type="Proteomes" id="UP000306888"/>
    </source>
</evidence>
<keyword evidence="1" id="KW-0808">Transferase</keyword>
<dbReference type="Proteomes" id="UP000306888">
    <property type="component" value="Unassembled WGS sequence"/>
</dbReference>
<name>A0A4S2DQA8_9CLOT</name>
<organism evidence="1 2">
    <name type="scientific">Clostridium sartagoforme</name>
    <dbReference type="NCBI Taxonomy" id="84031"/>
    <lineage>
        <taxon>Bacteria</taxon>
        <taxon>Bacillati</taxon>
        <taxon>Bacillota</taxon>
        <taxon>Clostridia</taxon>
        <taxon>Eubacteriales</taxon>
        <taxon>Clostridiaceae</taxon>
        <taxon>Clostridium</taxon>
    </lineage>
</organism>
<evidence type="ECO:0000313" key="1">
    <source>
        <dbReference type="EMBL" id="TGY44385.1"/>
    </source>
</evidence>
<comment type="caution">
    <text evidence="1">The sequence shown here is derived from an EMBL/GenBank/DDBJ whole genome shotgun (WGS) entry which is preliminary data.</text>
</comment>
<proteinExistence type="predicted"/>
<gene>
    <name evidence="1" type="ORF">E5347_06120</name>
</gene>
<keyword evidence="2" id="KW-1185">Reference proteome</keyword>
<dbReference type="OrthoDB" id="9794575at2"/>
<dbReference type="EMBL" id="SRYR01000001">
    <property type="protein sequence ID" value="TGY44385.1"/>
    <property type="molecule type" value="Genomic_DNA"/>
</dbReference>
<accession>A0A4S2DQA8</accession>
<dbReference type="Gene3D" id="3.40.50.2000">
    <property type="entry name" value="Glycogen Phosphorylase B"/>
    <property type="match status" value="2"/>
</dbReference>
<dbReference type="RefSeq" id="WP_136005529.1">
    <property type="nucleotide sequence ID" value="NZ_SRYR01000001.1"/>
</dbReference>
<dbReference type="SUPFAM" id="SSF53756">
    <property type="entry name" value="UDP-Glycosyltransferase/glycogen phosphorylase"/>
    <property type="match status" value="1"/>
</dbReference>
<dbReference type="AlphaFoldDB" id="A0A4S2DQA8"/>